<dbReference type="SMART" id="SM00278">
    <property type="entry name" value="HhH1"/>
    <property type="match status" value="2"/>
</dbReference>
<evidence type="ECO:0000256" key="1">
    <source>
        <dbReference type="SAM" id="MobiDB-lite"/>
    </source>
</evidence>
<dbReference type="Pfam" id="PF12836">
    <property type="entry name" value="HHH_3"/>
    <property type="match status" value="1"/>
</dbReference>
<evidence type="ECO:0000313" key="4">
    <source>
        <dbReference type="Proteomes" id="UP000838686"/>
    </source>
</evidence>
<feature type="region of interest" description="Disordered" evidence="1">
    <location>
        <begin position="1"/>
        <end position="33"/>
    </location>
</feature>
<evidence type="ECO:0000313" key="3">
    <source>
        <dbReference type="EMBL" id="CAH1221056.1"/>
    </source>
</evidence>
<proteinExistence type="predicted"/>
<protein>
    <submittedName>
        <fullName evidence="3">ComE operon protein 1</fullName>
    </submittedName>
</protein>
<dbReference type="InterPro" id="IPR051675">
    <property type="entry name" value="Endo/Exo/Phosphatase_dom_1"/>
</dbReference>
<dbReference type="InterPro" id="IPR003583">
    <property type="entry name" value="Hlx-hairpin-Hlx_DNA-bd_motif"/>
</dbReference>
<dbReference type="InterPro" id="IPR010994">
    <property type="entry name" value="RuvA_2-like"/>
</dbReference>
<feature type="domain" description="Helix-hairpin-helix DNA-binding motif class 1" evidence="2">
    <location>
        <begin position="77"/>
        <end position="96"/>
    </location>
</feature>
<name>A0ABM9CSN2_9BACL</name>
<reference evidence="3" key="1">
    <citation type="submission" date="2022-01" db="EMBL/GenBank/DDBJ databases">
        <authorList>
            <person name="Criscuolo A."/>
        </authorList>
    </citation>
    <scope>NUCLEOTIDE SEQUENCE</scope>
    <source>
        <strain evidence="3">CIP111893</strain>
    </source>
</reference>
<evidence type="ECO:0000259" key="2">
    <source>
        <dbReference type="SMART" id="SM00278"/>
    </source>
</evidence>
<dbReference type="PANTHER" id="PTHR21180:SF32">
    <property type="entry name" value="ENDONUCLEASE_EXONUCLEASE_PHOSPHATASE FAMILY DOMAIN-CONTAINING PROTEIN 1"/>
    <property type="match status" value="1"/>
</dbReference>
<dbReference type="EMBL" id="CAKMMF010000034">
    <property type="protein sequence ID" value="CAH1221056.1"/>
    <property type="molecule type" value="Genomic_DNA"/>
</dbReference>
<comment type="caution">
    <text evidence="3">The sequence shown here is derived from an EMBL/GenBank/DDBJ whole genome shotgun (WGS) entry which is preliminary data.</text>
</comment>
<feature type="compositionally biased region" description="Gly residues" evidence="1">
    <location>
        <begin position="7"/>
        <end position="16"/>
    </location>
</feature>
<dbReference type="Proteomes" id="UP000838686">
    <property type="component" value="Unassembled WGS sequence"/>
</dbReference>
<feature type="domain" description="Helix-hairpin-helix DNA-binding motif class 1" evidence="2">
    <location>
        <begin position="47"/>
        <end position="66"/>
    </location>
</feature>
<dbReference type="PANTHER" id="PTHR21180">
    <property type="entry name" value="ENDONUCLEASE/EXONUCLEASE/PHOSPHATASE FAMILY DOMAIN-CONTAINING PROTEIN 1"/>
    <property type="match status" value="1"/>
</dbReference>
<dbReference type="SUPFAM" id="SSF47781">
    <property type="entry name" value="RuvA domain 2-like"/>
    <property type="match status" value="1"/>
</dbReference>
<keyword evidence="4" id="KW-1185">Reference proteome</keyword>
<dbReference type="Gene3D" id="1.10.150.280">
    <property type="entry name" value="AF1531-like domain"/>
    <property type="match status" value="1"/>
</dbReference>
<organism evidence="3 4">
    <name type="scientific">Paenibacillus plantiphilus</name>
    <dbReference type="NCBI Taxonomy" id="2905650"/>
    <lineage>
        <taxon>Bacteria</taxon>
        <taxon>Bacillati</taxon>
        <taxon>Bacillota</taxon>
        <taxon>Bacilli</taxon>
        <taxon>Bacillales</taxon>
        <taxon>Paenibacillaceae</taxon>
        <taxon>Paenibacillus</taxon>
    </lineage>
</organism>
<dbReference type="InterPro" id="IPR004509">
    <property type="entry name" value="Competence_ComEA_HhH"/>
</dbReference>
<accession>A0ABM9CSN2</accession>
<gene>
    <name evidence="3" type="primary">comEA</name>
    <name evidence="3" type="ORF">PAECIP111893_04669</name>
</gene>
<sequence length="101" mass="10259">MPVLGQDAGGSEGGGSLASDSKSEGDGSARESAVSDGLIDINAATAEELDALPGIGAAKALAIVKEREKNGRFHSVEDLLRVKGIGPKLLEKMKSSIVAKL</sequence>
<dbReference type="NCBIfam" id="TIGR00426">
    <property type="entry name" value="competence protein ComEA helix-hairpin-helix repeat region"/>
    <property type="match status" value="1"/>
</dbReference>